<dbReference type="InterPro" id="IPR029058">
    <property type="entry name" value="AB_hydrolase_fold"/>
</dbReference>
<dbReference type="Gene3D" id="3.40.50.1820">
    <property type="entry name" value="alpha/beta hydrolase"/>
    <property type="match status" value="1"/>
</dbReference>
<protein>
    <submittedName>
        <fullName evidence="2">Alpha/beta hydrolase</fullName>
    </submittedName>
</protein>
<dbReference type="PANTHER" id="PTHR43798:SF33">
    <property type="entry name" value="HYDROLASE, PUTATIVE (AFU_ORTHOLOGUE AFUA_2G14860)-RELATED"/>
    <property type="match status" value="1"/>
</dbReference>
<evidence type="ECO:0000259" key="1">
    <source>
        <dbReference type="Pfam" id="PF12697"/>
    </source>
</evidence>
<name>A0A386ZKM3_9NOCA</name>
<evidence type="ECO:0000313" key="2">
    <source>
        <dbReference type="EMBL" id="AYF77684.1"/>
    </source>
</evidence>
<organism evidence="2 3">
    <name type="scientific">Nocardia yunnanensis</name>
    <dbReference type="NCBI Taxonomy" id="2382165"/>
    <lineage>
        <taxon>Bacteria</taxon>
        <taxon>Bacillati</taxon>
        <taxon>Actinomycetota</taxon>
        <taxon>Actinomycetes</taxon>
        <taxon>Mycobacteriales</taxon>
        <taxon>Nocardiaceae</taxon>
        <taxon>Nocardia</taxon>
    </lineage>
</organism>
<dbReference type="AlphaFoldDB" id="A0A386ZKM3"/>
<feature type="domain" description="AB hydrolase-1" evidence="1">
    <location>
        <begin position="39"/>
        <end position="284"/>
    </location>
</feature>
<dbReference type="Pfam" id="PF12697">
    <property type="entry name" value="Abhydrolase_6"/>
    <property type="match status" value="1"/>
</dbReference>
<dbReference type="GO" id="GO:0046464">
    <property type="term" value="P:acylglycerol catabolic process"/>
    <property type="evidence" value="ECO:0007669"/>
    <property type="project" value="TreeGrafter"/>
</dbReference>
<reference evidence="2 3" key="1">
    <citation type="submission" date="2018-09" db="EMBL/GenBank/DDBJ databases">
        <title>Nocardia yunnanensis sp. nov., an actinomycete isolated from a soil sample.</title>
        <authorList>
            <person name="Zhang J."/>
        </authorList>
    </citation>
    <scope>NUCLEOTIDE SEQUENCE [LARGE SCALE GENOMIC DNA]</scope>
    <source>
        <strain evidence="2 3">CFHS0054</strain>
    </source>
</reference>
<dbReference type="SUPFAM" id="SSF53474">
    <property type="entry name" value="alpha/beta-Hydrolases"/>
    <property type="match status" value="1"/>
</dbReference>
<dbReference type="Proteomes" id="UP000267164">
    <property type="component" value="Chromosome"/>
</dbReference>
<sequence length="295" mass="33276">MAGLTSRVVEWQRSGMVEVVGGHRIFVRERDGDPALPPVLLLHGYPSSSYDWRGAFERIDGHRLLTFDFLGFGLSEKPRDVLYSLRIQADIAEALVQRYAGDPVVMVSHDMGSSVATELLARDIEGKLSFALRSALLFNASLVREQASLLITQKVLLSRFGPVLARLTSEWSFRRSFASIFSAQHPLGAEEAADQWSLLAHDDGHRMLDKLIHYNRERVTPPTSLRWHNALRAWPGRLELAWAELDPICTEAVLQAILNLRPDTPLTRIPGIGHYPQLEDPTQTYRIIQRHATEN</sequence>
<keyword evidence="3" id="KW-1185">Reference proteome</keyword>
<dbReference type="GO" id="GO:0016020">
    <property type="term" value="C:membrane"/>
    <property type="evidence" value="ECO:0007669"/>
    <property type="project" value="TreeGrafter"/>
</dbReference>
<dbReference type="GO" id="GO:0047372">
    <property type="term" value="F:monoacylglycerol lipase activity"/>
    <property type="evidence" value="ECO:0007669"/>
    <property type="project" value="TreeGrafter"/>
</dbReference>
<keyword evidence="2" id="KW-0378">Hydrolase</keyword>
<dbReference type="KEGG" id="nyu:D7D52_32070"/>
<evidence type="ECO:0000313" key="3">
    <source>
        <dbReference type="Proteomes" id="UP000267164"/>
    </source>
</evidence>
<dbReference type="OrthoDB" id="334507at2"/>
<dbReference type="PANTHER" id="PTHR43798">
    <property type="entry name" value="MONOACYLGLYCEROL LIPASE"/>
    <property type="match status" value="1"/>
</dbReference>
<dbReference type="InterPro" id="IPR000073">
    <property type="entry name" value="AB_hydrolase_1"/>
</dbReference>
<gene>
    <name evidence="2" type="ORF">D7D52_32070</name>
</gene>
<dbReference type="RefSeq" id="WP_120742392.1">
    <property type="nucleotide sequence ID" value="NZ_CP032568.1"/>
</dbReference>
<dbReference type="InterPro" id="IPR050266">
    <property type="entry name" value="AB_hydrolase_sf"/>
</dbReference>
<dbReference type="EMBL" id="CP032568">
    <property type="protein sequence ID" value="AYF77684.1"/>
    <property type="molecule type" value="Genomic_DNA"/>
</dbReference>
<proteinExistence type="predicted"/>
<accession>A0A386ZKM3</accession>